<feature type="domain" description="DUF4136" evidence="1">
    <location>
        <begin position="23"/>
        <end position="181"/>
    </location>
</feature>
<dbReference type="Proteomes" id="UP000596063">
    <property type="component" value="Chromosome"/>
</dbReference>
<dbReference type="InterPro" id="IPR025411">
    <property type="entry name" value="DUF4136"/>
</dbReference>
<dbReference type="KEGG" id="snan:I6N98_03710"/>
<sequence length="183" mass="20102">MRARHGFILGLVLVLSACSSTDVVTDYNPYTDFSSYQKYRWSETSGADKTVSPLVVEHVKTALAEQLNIDQYKLAAKADQANFAVRYYVAEGAQTIDRSPRLGIGLGSFSGNVGIGTSVGVPLGKDKVNRNVQILIDLLDAETQKLSWRGSLVVELNDKDPKDNMARLHSAVAEIWSQFPPQK</sequence>
<proteinExistence type="predicted"/>
<organism evidence="2 3">
    <name type="scientific">Spongiibacter nanhainus</name>
    <dbReference type="NCBI Taxonomy" id="2794344"/>
    <lineage>
        <taxon>Bacteria</taxon>
        <taxon>Pseudomonadati</taxon>
        <taxon>Pseudomonadota</taxon>
        <taxon>Gammaproteobacteria</taxon>
        <taxon>Cellvibrionales</taxon>
        <taxon>Spongiibacteraceae</taxon>
        <taxon>Spongiibacter</taxon>
    </lineage>
</organism>
<evidence type="ECO:0000313" key="2">
    <source>
        <dbReference type="EMBL" id="QQD18976.1"/>
    </source>
</evidence>
<accession>A0A7T4R1Z5</accession>
<name>A0A7T4R1Z5_9GAMM</name>
<dbReference type="RefSeq" id="WP_198570461.1">
    <property type="nucleotide sequence ID" value="NZ_CP066167.1"/>
</dbReference>
<dbReference type="Gene3D" id="3.30.160.670">
    <property type="match status" value="1"/>
</dbReference>
<keyword evidence="3" id="KW-1185">Reference proteome</keyword>
<dbReference type="Pfam" id="PF13590">
    <property type="entry name" value="DUF4136"/>
    <property type="match status" value="1"/>
</dbReference>
<gene>
    <name evidence="2" type="ORF">I6N98_03710</name>
</gene>
<evidence type="ECO:0000313" key="3">
    <source>
        <dbReference type="Proteomes" id="UP000596063"/>
    </source>
</evidence>
<dbReference type="EMBL" id="CP066167">
    <property type="protein sequence ID" value="QQD18976.1"/>
    <property type="molecule type" value="Genomic_DNA"/>
</dbReference>
<reference evidence="2 3" key="1">
    <citation type="submission" date="2020-12" db="EMBL/GenBank/DDBJ databases">
        <authorList>
            <person name="Shan Y."/>
        </authorList>
    </citation>
    <scope>NUCLEOTIDE SEQUENCE [LARGE SCALE GENOMIC DNA]</scope>
    <source>
        <strain evidence="3">csc3.9</strain>
    </source>
</reference>
<dbReference type="PROSITE" id="PS51257">
    <property type="entry name" value="PROKAR_LIPOPROTEIN"/>
    <property type="match status" value="1"/>
</dbReference>
<evidence type="ECO:0000259" key="1">
    <source>
        <dbReference type="Pfam" id="PF13590"/>
    </source>
</evidence>
<protein>
    <submittedName>
        <fullName evidence="2">DUF4136 domain-containing protein</fullName>
    </submittedName>
</protein>
<dbReference type="AlphaFoldDB" id="A0A7T4R1Z5"/>